<dbReference type="GO" id="GO:0016491">
    <property type="term" value="F:oxidoreductase activity"/>
    <property type="evidence" value="ECO:0007669"/>
    <property type="project" value="InterPro"/>
</dbReference>
<dbReference type="EMBL" id="JACHGN010000005">
    <property type="protein sequence ID" value="MBB5132853.1"/>
    <property type="molecule type" value="Genomic_DNA"/>
</dbReference>
<dbReference type="InterPro" id="IPR018247">
    <property type="entry name" value="EF_Hand_1_Ca_BS"/>
</dbReference>
<evidence type="ECO:0000313" key="3">
    <source>
        <dbReference type="Proteomes" id="UP000578449"/>
    </source>
</evidence>
<dbReference type="PANTHER" id="PTHR36151">
    <property type="entry name" value="BLR2777 PROTEIN"/>
    <property type="match status" value="1"/>
</dbReference>
<dbReference type="PANTHER" id="PTHR36151:SF3">
    <property type="entry name" value="ER-BOUND OXYGENASE MPAB_MPAB'_RUBBER OXYGENASE CATALYTIC DOMAIN-CONTAINING PROTEIN"/>
    <property type="match status" value="1"/>
</dbReference>
<name>A0A840P4M4_9ACTN</name>
<dbReference type="PROSITE" id="PS50222">
    <property type="entry name" value="EF_HAND_2"/>
    <property type="match status" value="1"/>
</dbReference>
<comment type="caution">
    <text evidence="2">The sequence shown here is derived from an EMBL/GenBank/DDBJ whole genome shotgun (WGS) entry which is preliminary data.</text>
</comment>
<dbReference type="Proteomes" id="UP000578449">
    <property type="component" value="Unassembled WGS sequence"/>
</dbReference>
<dbReference type="PROSITE" id="PS00018">
    <property type="entry name" value="EF_HAND_1"/>
    <property type="match status" value="2"/>
</dbReference>
<dbReference type="InterPro" id="IPR002048">
    <property type="entry name" value="EF_hand_dom"/>
</dbReference>
<dbReference type="Gene3D" id="1.10.238.10">
    <property type="entry name" value="EF-hand"/>
    <property type="match status" value="1"/>
</dbReference>
<dbReference type="GO" id="GO:0005509">
    <property type="term" value="F:calcium ion binding"/>
    <property type="evidence" value="ECO:0007669"/>
    <property type="project" value="InterPro"/>
</dbReference>
<dbReference type="Pfam" id="PF09995">
    <property type="entry name" value="MPAB_Lcp_cat"/>
    <property type="match status" value="1"/>
</dbReference>
<gene>
    <name evidence="2" type="ORF">HNP84_002574</name>
</gene>
<feature type="domain" description="EF-hand" evidence="1">
    <location>
        <begin position="400"/>
        <end position="435"/>
    </location>
</feature>
<keyword evidence="3" id="KW-1185">Reference proteome</keyword>
<organism evidence="2 3">
    <name type="scientific">Thermocatellispora tengchongensis</name>
    <dbReference type="NCBI Taxonomy" id="1073253"/>
    <lineage>
        <taxon>Bacteria</taxon>
        <taxon>Bacillati</taxon>
        <taxon>Actinomycetota</taxon>
        <taxon>Actinomycetes</taxon>
        <taxon>Streptosporangiales</taxon>
        <taxon>Streptosporangiaceae</taxon>
        <taxon>Thermocatellispora</taxon>
    </lineage>
</organism>
<evidence type="ECO:0000259" key="1">
    <source>
        <dbReference type="PROSITE" id="PS50222"/>
    </source>
</evidence>
<dbReference type="RefSeq" id="WP_312924595.1">
    <property type="nucleotide sequence ID" value="NZ_BAABIX010000005.1"/>
</dbReference>
<proteinExistence type="predicted"/>
<accession>A0A840P4M4</accession>
<dbReference type="InterPro" id="IPR018713">
    <property type="entry name" value="MPAB/Lcp_cat_dom"/>
</dbReference>
<evidence type="ECO:0000313" key="2">
    <source>
        <dbReference type="EMBL" id="MBB5132853.1"/>
    </source>
</evidence>
<protein>
    <submittedName>
        <fullName evidence="2">Uncharacterized protein (DUF2236 family)</fullName>
    </submittedName>
</protein>
<dbReference type="InterPro" id="IPR011992">
    <property type="entry name" value="EF-hand-dom_pair"/>
</dbReference>
<sequence>MTETRPAPEAGPLLRRFADEARWGLAAVRASVLEAAYPPIGAALMDNSTFVARPWRRLRNTVLSTRRLVDDDEQVRRREADRLNRLHRRMSGTDAQGRPYDAMDPRARAWVLATLFESTVMMCRLGGRPLGAAEQERLYAEFRALLPLLGDDEDALPAALEEFWRYYDEMIGTRLEGNEAVHAVLYRLFAEVPAPPGLRDHPALWAAIRALAGPVATAITVASLPESYRRQAGLTAIPGARVLMHGAYLTAGLATEWLPQGWTRLTSVMSVLDPAHRAESGAGLLGALLHQAGRISALLDDPPAEPAGSQGQADARRSADRFFAEVMDQTGDGYVGWPDLAAMAREIATRLDMDESMEDRLYTAYADWWRELQAALDSDGDGRVAMREYAEAAATMAGPALIKVAEVLFDATDTDDDQFISAEEYQALLRTAFRHESAAGAARLTRTAFVREFLDFMAGRHRAAGYDRLFAEA</sequence>
<dbReference type="AlphaFoldDB" id="A0A840P4M4"/>
<dbReference type="SUPFAM" id="SSF47473">
    <property type="entry name" value="EF-hand"/>
    <property type="match status" value="1"/>
</dbReference>
<reference evidence="2 3" key="1">
    <citation type="submission" date="2020-08" db="EMBL/GenBank/DDBJ databases">
        <title>Genomic Encyclopedia of Type Strains, Phase IV (KMG-IV): sequencing the most valuable type-strain genomes for metagenomic binning, comparative biology and taxonomic classification.</title>
        <authorList>
            <person name="Goeker M."/>
        </authorList>
    </citation>
    <scope>NUCLEOTIDE SEQUENCE [LARGE SCALE GENOMIC DNA]</scope>
    <source>
        <strain evidence="2 3">DSM 45615</strain>
    </source>
</reference>